<name>A0A976FML8_BRELC</name>
<organism evidence="3 4">
    <name type="scientific">Bremia lactucae</name>
    <name type="common">Lettuce downy mildew</name>
    <dbReference type="NCBI Taxonomy" id="4779"/>
    <lineage>
        <taxon>Eukaryota</taxon>
        <taxon>Sar</taxon>
        <taxon>Stramenopiles</taxon>
        <taxon>Oomycota</taxon>
        <taxon>Peronosporomycetes</taxon>
        <taxon>Peronosporales</taxon>
        <taxon>Peronosporaceae</taxon>
        <taxon>Bremia</taxon>
    </lineage>
</organism>
<feature type="compositionally biased region" description="Polar residues" evidence="1">
    <location>
        <begin position="17"/>
        <end position="26"/>
    </location>
</feature>
<evidence type="ECO:0000256" key="1">
    <source>
        <dbReference type="SAM" id="MobiDB-lite"/>
    </source>
</evidence>
<protein>
    <submittedName>
        <fullName evidence="3">Uncharacterized protein</fullName>
    </submittedName>
</protein>
<dbReference type="GeneID" id="94346036"/>
<sequence>MAALPFVLHVNSAETAVQEKGQSSDLSNHHGDLSRRFPRSPAFKNDPESLDPESRNLWNSVWRLFRFMPRSTAKLAESNEKGVARSLGKVREVVGDNPSGVTKVSKDQVRTLSKYASTHRTNWNSMLVYLYYTLGIGLFIYAAYGAFFLGFHPYGMGGSPRAN</sequence>
<dbReference type="EMBL" id="SHOA02000016">
    <property type="protein sequence ID" value="TDH69607.1"/>
    <property type="molecule type" value="Genomic_DNA"/>
</dbReference>
<dbReference type="OrthoDB" id="117083at2759"/>
<dbReference type="AlphaFoldDB" id="A0A976FML8"/>
<dbReference type="KEGG" id="blac:94346036"/>
<feature type="region of interest" description="Disordered" evidence="1">
    <location>
        <begin position="17"/>
        <end position="49"/>
    </location>
</feature>
<keyword evidence="2" id="KW-0812">Transmembrane</keyword>
<proteinExistence type="predicted"/>
<keyword evidence="2" id="KW-0472">Membrane</keyword>
<dbReference type="RefSeq" id="XP_067819106.1">
    <property type="nucleotide sequence ID" value="XM_067960365.1"/>
</dbReference>
<gene>
    <name evidence="3" type="ORF">CCR75_002267</name>
</gene>
<reference evidence="3 4" key="1">
    <citation type="journal article" date="2021" name="Genome Biol.">
        <title>AFLAP: assembly-free linkage analysis pipeline using k-mers from genome sequencing data.</title>
        <authorList>
            <person name="Fletcher K."/>
            <person name="Zhang L."/>
            <person name="Gil J."/>
            <person name="Han R."/>
            <person name="Cavanaugh K."/>
            <person name="Michelmore R."/>
        </authorList>
    </citation>
    <scope>NUCLEOTIDE SEQUENCE [LARGE SCALE GENOMIC DNA]</scope>
    <source>
        <strain evidence="3 4">SF5</strain>
    </source>
</reference>
<keyword evidence="4" id="KW-1185">Reference proteome</keyword>
<evidence type="ECO:0000313" key="3">
    <source>
        <dbReference type="EMBL" id="TDH69607.1"/>
    </source>
</evidence>
<keyword evidence="2" id="KW-1133">Transmembrane helix</keyword>
<comment type="caution">
    <text evidence="3">The sequence shown here is derived from an EMBL/GenBank/DDBJ whole genome shotgun (WGS) entry which is preliminary data.</text>
</comment>
<evidence type="ECO:0000313" key="4">
    <source>
        <dbReference type="Proteomes" id="UP000294530"/>
    </source>
</evidence>
<accession>A0A976FML8</accession>
<dbReference type="Proteomes" id="UP000294530">
    <property type="component" value="Unassembled WGS sequence"/>
</dbReference>
<feature type="transmembrane region" description="Helical" evidence="2">
    <location>
        <begin position="129"/>
        <end position="151"/>
    </location>
</feature>
<evidence type="ECO:0000256" key="2">
    <source>
        <dbReference type="SAM" id="Phobius"/>
    </source>
</evidence>